<sequence>MGRKIGDPSAAALEAAVPPNATDVAGDPEQAENAERRRKTRVPLDIPLMMSIYQWEGDGGFRGQSVHGRLLDLSEDGLLIESEFPLEKDMFIVIHFQQESQLPPMTARIIRIDRSKGAFQYGCLLSGLPLYQRLQLQEYIAGRN</sequence>
<reference evidence="4" key="1">
    <citation type="journal article" date="2019" name="Int. J. Syst. Evol. Microbiol.">
        <title>The Global Catalogue of Microorganisms (GCM) 10K type strain sequencing project: providing services to taxonomists for standard genome sequencing and annotation.</title>
        <authorList>
            <consortium name="The Broad Institute Genomics Platform"/>
            <consortium name="The Broad Institute Genome Sequencing Center for Infectious Disease"/>
            <person name="Wu L."/>
            <person name="Ma J."/>
        </authorList>
    </citation>
    <scope>NUCLEOTIDE SEQUENCE [LARGE SCALE GENOMIC DNA]</scope>
    <source>
        <strain evidence="4">KCTC 12907</strain>
    </source>
</reference>
<dbReference type="SUPFAM" id="SSF141371">
    <property type="entry name" value="PilZ domain-like"/>
    <property type="match status" value="1"/>
</dbReference>
<dbReference type="Proteomes" id="UP001596378">
    <property type="component" value="Unassembled WGS sequence"/>
</dbReference>
<feature type="domain" description="PilZ" evidence="2">
    <location>
        <begin position="35"/>
        <end position="141"/>
    </location>
</feature>
<dbReference type="Gene3D" id="2.40.10.220">
    <property type="entry name" value="predicted glycosyltransferase like domains"/>
    <property type="match status" value="1"/>
</dbReference>
<proteinExistence type="predicted"/>
<dbReference type="Pfam" id="PF07238">
    <property type="entry name" value="PilZ"/>
    <property type="match status" value="1"/>
</dbReference>
<organism evidence="3 4">
    <name type="scientific">Cohnella cellulosilytica</name>
    <dbReference type="NCBI Taxonomy" id="986710"/>
    <lineage>
        <taxon>Bacteria</taxon>
        <taxon>Bacillati</taxon>
        <taxon>Bacillota</taxon>
        <taxon>Bacilli</taxon>
        <taxon>Bacillales</taxon>
        <taxon>Paenibacillaceae</taxon>
        <taxon>Cohnella</taxon>
    </lineage>
</organism>
<evidence type="ECO:0000256" key="1">
    <source>
        <dbReference type="SAM" id="MobiDB-lite"/>
    </source>
</evidence>
<protein>
    <submittedName>
        <fullName evidence="3">PilZ domain-containing protein</fullName>
    </submittedName>
</protein>
<evidence type="ECO:0000313" key="4">
    <source>
        <dbReference type="Proteomes" id="UP001596378"/>
    </source>
</evidence>
<evidence type="ECO:0000313" key="3">
    <source>
        <dbReference type="EMBL" id="MFC7150895.1"/>
    </source>
</evidence>
<dbReference type="InterPro" id="IPR009875">
    <property type="entry name" value="PilZ_domain"/>
</dbReference>
<keyword evidence="4" id="KW-1185">Reference proteome</keyword>
<accession>A0ABW2FIY0</accession>
<dbReference type="RefSeq" id="WP_378053804.1">
    <property type="nucleotide sequence ID" value="NZ_JBHMDN010000078.1"/>
</dbReference>
<name>A0ABW2FIY0_9BACL</name>
<gene>
    <name evidence="3" type="ORF">ACFQMJ_20360</name>
</gene>
<dbReference type="EMBL" id="JBHTAI010000013">
    <property type="protein sequence ID" value="MFC7150895.1"/>
    <property type="molecule type" value="Genomic_DNA"/>
</dbReference>
<evidence type="ECO:0000259" key="2">
    <source>
        <dbReference type="Pfam" id="PF07238"/>
    </source>
</evidence>
<feature type="compositionally biased region" description="Low complexity" evidence="1">
    <location>
        <begin position="8"/>
        <end position="21"/>
    </location>
</feature>
<feature type="region of interest" description="Disordered" evidence="1">
    <location>
        <begin position="1"/>
        <end position="39"/>
    </location>
</feature>
<comment type="caution">
    <text evidence="3">The sequence shown here is derived from an EMBL/GenBank/DDBJ whole genome shotgun (WGS) entry which is preliminary data.</text>
</comment>